<dbReference type="Proteomes" id="UP000739538">
    <property type="component" value="Unassembled WGS sequence"/>
</dbReference>
<evidence type="ECO:0000313" key="3">
    <source>
        <dbReference type="EMBL" id="MCA9759200.1"/>
    </source>
</evidence>
<dbReference type="AlphaFoldDB" id="A0A956SFY5"/>
<feature type="chain" id="PRO_5037499620" evidence="1">
    <location>
        <begin position="22"/>
        <end position="294"/>
    </location>
</feature>
<dbReference type="Pfam" id="PF13229">
    <property type="entry name" value="Beta_helix"/>
    <property type="match status" value="1"/>
</dbReference>
<dbReference type="Gene3D" id="2.160.20.10">
    <property type="entry name" value="Single-stranded right-handed beta-helix, Pectin lyase-like"/>
    <property type="match status" value="1"/>
</dbReference>
<feature type="non-terminal residue" evidence="3">
    <location>
        <position position="1"/>
    </location>
</feature>
<accession>A0A956SFY5</accession>
<name>A0A956SFY5_UNCEI</name>
<dbReference type="SMART" id="SM00710">
    <property type="entry name" value="PbH1"/>
    <property type="match status" value="4"/>
</dbReference>
<evidence type="ECO:0000313" key="4">
    <source>
        <dbReference type="Proteomes" id="UP000739538"/>
    </source>
</evidence>
<feature type="signal peptide" evidence="1">
    <location>
        <begin position="1"/>
        <end position="21"/>
    </location>
</feature>
<dbReference type="InterPro" id="IPR012334">
    <property type="entry name" value="Pectin_lyas_fold"/>
</dbReference>
<dbReference type="SUPFAM" id="SSF51126">
    <property type="entry name" value="Pectin lyase-like"/>
    <property type="match status" value="1"/>
</dbReference>
<comment type="caution">
    <text evidence="3">The sequence shown here is derived from an EMBL/GenBank/DDBJ whole genome shotgun (WGS) entry which is preliminary data.</text>
</comment>
<dbReference type="EMBL" id="JAGQHS010000285">
    <property type="protein sequence ID" value="MCA9759200.1"/>
    <property type="molecule type" value="Genomic_DNA"/>
</dbReference>
<feature type="domain" description="Right handed beta helix" evidence="2">
    <location>
        <begin position="119"/>
        <end position="193"/>
    </location>
</feature>
<evidence type="ECO:0000256" key="1">
    <source>
        <dbReference type="SAM" id="SignalP"/>
    </source>
</evidence>
<protein>
    <submittedName>
        <fullName evidence="3">Right-handed parallel beta-helix repeat-containing protein</fullName>
    </submittedName>
</protein>
<proteinExistence type="predicted"/>
<dbReference type="InterPro" id="IPR039448">
    <property type="entry name" value="Beta_helix"/>
</dbReference>
<reference evidence="3" key="1">
    <citation type="submission" date="2020-04" db="EMBL/GenBank/DDBJ databases">
        <authorList>
            <person name="Zhang T."/>
        </authorList>
    </citation>
    <scope>NUCLEOTIDE SEQUENCE</scope>
    <source>
        <strain evidence="3">HKST-UBA02</strain>
    </source>
</reference>
<gene>
    <name evidence="3" type="ORF">KDA27_25625</name>
</gene>
<keyword evidence="1" id="KW-0732">Signal</keyword>
<sequence length="294" mass="30479">QRNRVLLSFLAMTCLGTTSWAATLTVDGGGGGDYTTIQAAINAAVAGDTVYVLDGTYSEALDIVDKPLTLQGETEVGVIIDASGSTDYSIYVDSNTMAADHYEFHDFTLIGNLSGTYGLKISGENITTTIDHVTVQDSKRTGVDLNGVAGGTISNVTVTGVPSGNGIALTDCDDITLSNLTTSGNAWGGLAIYTYGRYYTGGSNNVVLVSGGNSLADSPQIYTEVDNYFNPADPFDITNLSVSTVDYPYLVGGLPTGDHTSFAVDEVSALGAIVASTVPELAPKQARVPCPAVI</sequence>
<dbReference type="InterPro" id="IPR011050">
    <property type="entry name" value="Pectin_lyase_fold/virulence"/>
</dbReference>
<reference evidence="3" key="2">
    <citation type="journal article" date="2021" name="Microbiome">
        <title>Successional dynamics and alternative stable states in a saline activated sludge microbial community over 9 years.</title>
        <authorList>
            <person name="Wang Y."/>
            <person name="Ye J."/>
            <person name="Ju F."/>
            <person name="Liu L."/>
            <person name="Boyd J.A."/>
            <person name="Deng Y."/>
            <person name="Parks D.H."/>
            <person name="Jiang X."/>
            <person name="Yin X."/>
            <person name="Woodcroft B.J."/>
            <person name="Tyson G.W."/>
            <person name="Hugenholtz P."/>
            <person name="Polz M.F."/>
            <person name="Zhang T."/>
        </authorList>
    </citation>
    <scope>NUCLEOTIDE SEQUENCE</scope>
    <source>
        <strain evidence="3">HKST-UBA02</strain>
    </source>
</reference>
<organism evidence="3 4">
    <name type="scientific">Eiseniibacteriota bacterium</name>
    <dbReference type="NCBI Taxonomy" id="2212470"/>
    <lineage>
        <taxon>Bacteria</taxon>
        <taxon>Candidatus Eiseniibacteriota</taxon>
    </lineage>
</organism>
<evidence type="ECO:0000259" key="2">
    <source>
        <dbReference type="Pfam" id="PF13229"/>
    </source>
</evidence>
<dbReference type="InterPro" id="IPR006626">
    <property type="entry name" value="PbH1"/>
</dbReference>